<keyword evidence="6" id="KW-0732">Signal</keyword>
<evidence type="ECO:0000256" key="7">
    <source>
        <dbReference type="ARBA" id="ARBA00022824"/>
    </source>
</evidence>
<evidence type="ECO:0000256" key="9">
    <source>
        <dbReference type="ARBA" id="ARBA00023136"/>
    </source>
</evidence>
<keyword evidence="8 12" id="KW-1133">Transmembrane helix</keyword>
<dbReference type="PANTHER" id="PTHR12692">
    <property type="entry name" value="DOLICHYL-DIPHOSPHOOLIGOSACCHARIDE--PROTEIN GLYCOSYLTRANSFERASE-RELATED"/>
    <property type="match status" value="1"/>
</dbReference>
<evidence type="ECO:0000256" key="1">
    <source>
        <dbReference type="ARBA" id="ARBA00004240"/>
    </source>
</evidence>
<evidence type="ECO:0000256" key="8">
    <source>
        <dbReference type="ARBA" id="ARBA00022989"/>
    </source>
</evidence>
<evidence type="ECO:0000256" key="11">
    <source>
        <dbReference type="ARBA" id="ARBA00023180"/>
    </source>
</evidence>
<evidence type="ECO:0000256" key="12">
    <source>
        <dbReference type="SAM" id="Phobius"/>
    </source>
</evidence>
<dbReference type="GO" id="GO:0018279">
    <property type="term" value="P:protein N-linked glycosylation via asparagine"/>
    <property type="evidence" value="ECO:0007669"/>
    <property type="project" value="TreeGrafter"/>
</dbReference>
<keyword evidence="5 12" id="KW-0812">Transmembrane</keyword>
<dbReference type="Proteomes" id="UP000281406">
    <property type="component" value="Unassembled WGS sequence"/>
</dbReference>
<keyword evidence="11" id="KW-0325">Glycoprotein</keyword>
<evidence type="ECO:0000256" key="2">
    <source>
        <dbReference type="ARBA" id="ARBA00004651"/>
    </source>
</evidence>
<keyword evidence="4" id="KW-1003">Cell membrane</keyword>
<evidence type="ECO:0000256" key="6">
    <source>
        <dbReference type="ARBA" id="ARBA00022729"/>
    </source>
</evidence>
<keyword evidence="7" id="KW-0256">Endoplasmic reticulum</keyword>
<organism evidence="13 14">
    <name type="scientific">Anabarilius grahami</name>
    <name type="common">Kanglang fish</name>
    <name type="synonym">Barilius grahami</name>
    <dbReference type="NCBI Taxonomy" id="495550"/>
    <lineage>
        <taxon>Eukaryota</taxon>
        <taxon>Metazoa</taxon>
        <taxon>Chordata</taxon>
        <taxon>Craniata</taxon>
        <taxon>Vertebrata</taxon>
        <taxon>Euteleostomi</taxon>
        <taxon>Actinopterygii</taxon>
        <taxon>Neopterygii</taxon>
        <taxon>Teleostei</taxon>
        <taxon>Ostariophysi</taxon>
        <taxon>Cypriniformes</taxon>
        <taxon>Xenocyprididae</taxon>
        <taxon>Xenocypridinae</taxon>
        <taxon>Xenocypridinae incertae sedis</taxon>
        <taxon>Anabarilius</taxon>
    </lineage>
</organism>
<evidence type="ECO:0000256" key="3">
    <source>
        <dbReference type="ARBA" id="ARBA00022448"/>
    </source>
</evidence>
<dbReference type="GO" id="GO:0005886">
    <property type="term" value="C:plasma membrane"/>
    <property type="evidence" value="ECO:0007669"/>
    <property type="project" value="UniProtKB-SubCell"/>
</dbReference>
<evidence type="ECO:0000256" key="4">
    <source>
        <dbReference type="ARBA" id="ARBA00022475"/>
    </source>
</evidence>
<dbReference type="AlphaFoldDB" id="A0A3N0XEN6"/>
<sequence length="108" mass="12057">MWNHIRGPPYAHKNPNTGQVSYIHGSSQAQFVAETHIVLLFSITYVFLNSDSDAAVTLGMVLLHEAATSDLDVGKRKIMCVAGIGLVVLFFSWLLSVFRAKYHGYPYR</sequence>
<dbReference type="PANTHER" id="PTHR12692:SF2">
    <property type="entry name" value="MAGNESIUM TRANSPORTER PROTEIN 1"/>
    <property type="match status" value="1"/>
</dbReference>
<keyword evidence="9 12" id="KW-0472">Membrane</keyword>
<dbReference type="InterPro" id="IPR021149">
    <property type="entry name" value="OligosaccharylTrfase_OST3/OST6"/>
</dbReference>
<evidence type="ECO:0000313" key="13">
    <source>
        <dbReference type="EMBL" id="ROI15852.1"/>
    </source>
</evidence>
<keyword evidence="14" id="KW-1185">Reference proteome</keyword>
<accession>A0A3N0XEN6</accession>
<keyword evidence="10" id="KW-1015">Disulfide bond</keyword>
<gene>
    <name evidence="13" type="ORF">DPX16_21359</name>
</gene>
<name>A0A3N0XEN6_ANAGA</name>
<dbReference type="GO" id="GO:0008250">
    <property type="term" value="C:oligosaccharyltransferase complex"/>
    <property type="evidence" value="ECO:0007669"/>
    <property type="project" value="TreeGrafter"/>
</dbReference>
<proteinExistence type="predicted"/>
<dbReference type="OrthoDB" id="67566at2759"/>
<comment type="subcellular location">
    <subcellularLocation>
        <location evidence="2">Cell membrane</location>
        <topology evidence="2">Multi-pass membrane protein</topology>
    </subcellularLocation>
    <subcellularLocation>
        <location evidence="1">Endoplasmic reticulum</location>
    </subcellularLocation>
</comment>
<keyword evidence="3" id="KW-0813">Transport</keyword>
<evidence type="ECO:0000256" key="5">
    <source>
        <dbReference type="ARBA" id="ARBA00022692"/>
    </source>
</evidence>
<reference evidence="13 14" key="1">
    <citation type="submission" date="2018-10" db="EMBL/GenBank/DDBJ databases">
        <title>Genome assembly for a Yunnan-Guizhou Plateau 3E fish, Anabarilius grahami (Regan), and its evolutionary and genetic applications.</title>
        <authorList>
            <person name="Jiang W."/>
        </authorList>
    </citation>
    <scope>NUCLEOTIDE SEQUENCE [LARGE SCALE GENOMIC DNA]</scope>
    <source>
        <strain evidence="13">AG-KIZ</strain>
        <tissue evidence="13">Muscle</tissue>
    </source>
</reference>
<dbReference type="EMBL" id="RJVU01078462">
    <property type="protein sequence ID" value="ROI15852.1"/>
    <property type="molecule type" value="Genomic_DNA"/>
</dbReference>
<evidence type="ECO:0000256" key="10">
    <source>
        <dbReference type="ARBA" id="ARBA00023157"/>
    </source>
</evidence>
<dbReference type="Pfam" id="PF04756">
    <property type="entry name" value="OST3_OST6"/>
    <property type="match status" value="1"/>
</dbReference>
<dbReference type="UniPathway" id="UPA00378"/>
<comment type="caution">
    <text evidence="13">The sequence shown here is derived from an EMBL/GenBank/DDBJ whole genome shotgun (WGS) entry which is preliminary data.</text>
</comment>
<feature type="transmembrane region" description="Helical" evidence="12">
    <location>
        <begin position="78"/>
        <end position="98"/>
    </location>
</feature>
<evidence type="ECO:0000313" key="14">
    <source>
        <dbReference type="Proteomes" id="UP000281406"/>
    </source>
</evidence>
<protein>
    <submittedName>
        <fullName evidence="13">Magnesium transporter protein 1</fullName>
    </submittedName>
</protein>